<evidence type="ECO:0000256" key="5">
    <source>
        <dbReference type="SAM" id="SignalP"/>
    </source>
</evidence>
<dbReference type="Gene3D" id="2.115.10.20">
    <property type="entry name" value="Glycosyl hydrolase domain, family 43"/>
    <property type="match status" value="1"/>
</dbReference>
<dbReference type="EMBL" id="CP139960">
    <property type="protein sequence ID" value="WQD39691.1"/>
    <property type="molecule type" value="Genomic_DNA"/>
</dbReference>
<dbReference type="InterPro" id="IPR006710">
    <property type="entry name" value="Glyco_hydro_43"/>
</dbReference>
<dbReference type="PANTHER" id="PTHR42812:SF5">
    <property type="entry name" value="ENDO-ARABINASE"/>
    <property type="match status" value="1"/>
</dbReference>
<name>A0ABZ0W985_9BACT</name>
<evidence type="ECO:0000256" key="2">
    <source>
        <dbReference type="ARBA" id="ARBA00022801"/>
    </source>
</evidence>
<dbReference type="SUPFAM" id="SSF49899">
    <property type="entry name" value="Concanavalin A-like lectins/glucanases"/>
    <property type="match status" value="1"/>
</dbReference>
<dbReference type="CDD" id="cd08999">
    <property type="entry name" value="GH43_ABN-like"/>
    <property type="match status" value="1"/>
</dbReference>
<keyword evidence="3 4" id="KW-0326">Glycosidase</keyword>
<dbReference type="RefSeq" id="WP_114789112.1">
    <property type="nucleotide sequence ID" value="NZ_CP139960.1"/>
</dbReference>
<dbReference type="PANTHER" id="PTHR42812">
    <property type="entry name" value="BETA-XYLOSIDASE"/>
    <property type="match status" value="1"/>
</dbReference>
<dbReference type="InterPro" id="IPR041542">
    <property type="entry name" value="GH43_C2"/>
</dbReference>
<evidence type="ECO:0000259" key="6">
    <source>
        <dbReference type="Pfam" id="PF17851"/>
    </source>
</evidence>
<dbReference type="Proteomes" id="UP001325680">
    <property type="component" value="Chromosome"/>
</dbReference>
<comment type="similarity">
    <text evidence="1 4">Belongs to the glycosyl hydrolase 43 family.</text>
</comment>
<evidence type="ECO:0000256" key="3">
    <source>
        <dbReference type="ARBA" id="ARBA00023295"/>
    </source>
</evidence>
<dbReference type="InterPro" id="IPR051795">
    <property type="entry name" value="Glycosyl_Hydrlase_43"/>
</dbReference>
<dbReference type="Gene3D" id="2.60.120.200">
    <property type="match status" value="1"/>
</dbReference>
<feature type="chain" id="PRO_5047156612" evidence="5">
    <location>
        <begin position="24"/>
        <end position="517"/>
    </location>
</feature>
<keyword evidence="8" id="KW-1185">Reference proteome</keyword>
<reference evidence="7 8" key="1">
    <citation type="submission" date="2023-12" db="EMBL/GenBank/DDBJ databases">
        <title>Genome sequencing and assembly of bacterial species from a model synthetic community.</title>
        <authorList>
            <person name="Hogle S.L."/>
        </authorList>
    </citation>
    <scope>NUCLEOTIDE SEQUENCE [LARGE SCALE GENOMIC DNA]</scope>
    <source>
        <strain evidence="7 8">HAMBI_3031</strain>
    </source>
</reference>
<dbReference type="Pfam" id="PF04616">
    <property type="entry name" value="Glyco_hydro_43"/>
    <property type="match status" value="1"/>
</dbReference>
<gene>
    <name evidence="7" type="ORF">U0035_05960</name>
</gene>
<dbReference type="InterPro" id="IPR013320">
    <property type="entry name" value="ConA-like_dom_sf"/>
</dbReference>
<dbReference type="InterPro" id="IPR023296">
    <property type="entry name" value="Glyco_hydro_beta-prop_sf"/>
</dbReference>
<feature type="signal peptide" evidence="5">
    <location>
        <begin position="1"/>
        <end position="23"/>
    </location>
</feature>
<feature type="domain" description="Beta-xylosidase C-terminal Concanavalin A-like" evidence="6">
    <location>
        <begin position="336"/>
        <end position="478"/>
    </location>
</feature>
<sequence>MKKIIVVALLGLIAISAPGKCFAVKPITIFQQNLSKRYYQDTGRIKPVIPGDFADPSVIRVGNTYYATGTSSEWAPHYPLFKSEDLIHWKEAGYIFDKTPEWASSSFWAPELFYRNGTYYVYYTARKKADGISCIGVATSEDPEKGFTDRGIVVEHGKEAIDAFITEEKDRWYLSFKAYGLDDRPIELLGYELSPDGLSTIGQPFMLLRDDKRKGLEGQCIIKRNDYYYLLYSAGGCCGVQCSYHVNVARSASLKGPYTSYQNNPVMDGFDNWKCTGHGTIVSDQKGDDYYMFHAYNKKSDVFTGREGMLSRVHWNKDTGWPDFEWISGQEVKGFTDDFNTERLSAAWQWDFRHARLDIKVKKGQLHLSGIAVAGNTSGTALTLRPAQYNYELSTTVLNYNRSSKGLVLYGDADQAIGIAAQGNQVVVWSTNDKTMVVHQTAVLRQQLPVHLKMIVAGKKTIQFFYSIDKQKWQEIEVGDFDNNLTPPWDRSARPGLLQRGQEPAIFEDFNIRYFQE</sequence>
<proteinExistence type="inferred from homology"/>
<keyword evidence="5" id="KW-0732">Signal</keyword>
<organism evidence="7 8">
    <name type="scientific">Niabella yanshanensis</name>
    <dbReference type="NCBI Taxonomy" id="577386"/>
    <lineage>
        <taxon>Bacteria</taxon>
        <taxon>Pseudomonadati</taxon>
        <taxon>Bacteroidota</taxon>
        <taxon>Chitinophagia</taxon>
        <taxon>Chitinophagales</taxon>
        <taxon>Chitinophagaceae</taxon>
        <taxon>Niabella</taxon>
    </lineage>
</organism>
<evidence type="ECO:0000313" key="8">
    <source>
        <dbReference type="Proteomes" id="UP001325680"/>
    </source>
</evidence>
<dbReference type="Pfam" id="PF17851">
    <property type="entry name" value="GH43_C2"/>
    <property type="match status" value="1"/>
</dbReference>
<protein>
    <submittedName>
        <fullName evidence="7">Family 43 glycosylhydrolase</fullName>
    </submittedName>
</protein>
<evidence type="ECO:0000256" key="4">
    <source>
        <dbReference type="RuleBase" id="RU361187"/>
    </source>
</evidence>
<evidence type="ECO:0000313" key="7">
    <source>
        <dbReference type="EMBL" id="WQD39691.1"/>
    </source>
</evidence>
<dbReference type="SUPFAM" id="SSF75005">
    <property type="entry name" value="Arabinanase/levansucrase/invertase"/>
    <property type="match status" value="1"/>
</dbReference>
<accession>A0ABZ0W985</accession>
<keyword evidence="2 4" id="KW-0378">Hydrolase</keyword>
<evidence type="ECO:0000256" key="1">
    <source>
        <dbReference type="ARBA" id="ARBA00009865"/>
    </source>
</evidence>